<evidence type="ECO:0000256" key="2">
    <source>
        <dbReference type="ARBA" id="ARBA00004496"/>
    </source>
</evidence>
<evidence type="ECO:0000256" key="1">
    <source>
        <dbReference type="ARBA" id="ARBA00004123"/>
    </source>
</evidence>
<comment type="pathway">
    <text evidence="3">tRNA modification; 5-methoxycarbonylmethyl-2-thiouridine-tRNA biosynthesis.</text>
</comment>
<proteinExistence type="inferred from homology"/>
<evidence type="ECO:0000256" key="8">
    <source>
        <dbReference type="ARBA" id="ARBA00023242"/>
    </source>
</evidence>
<evidence type="ECO:0000256" key="6">
    <source>
        <dbReference type="ARBA" id="ARBA00022490"/>
    </source>
</evidence>
<dbReference type="CDD" id="cd19494">
    <property type="entry name" value="Elp4"/>
    <property type="match status" value="1"/>
</dbReference>
<comment type="function">
    <text evidence="9">Component of the elongator complex which is required for multiple tRNA modifications, including mcm5U (5-methoxycarbonylmethyl uridine), mcm5s2U (5-methoxycarbonylmethyl-2-thiouridine), and ncm5U (5-carbamoylmethyl uridine). The elongator complex catalyzes the formation of carboxymethyluridine in the wobble base at position 34 in tRNAs.</text>
</comment>
<reference evidence="10" key="1">
    <citation type="submission" date="2023-03" db="EMBL/GenBank/DDBJ databases">
        <title>Electrophorus voltai genome.</title>
        <authorList>
            <person name="Bian C."/>
        </authorList>
    </citation>
    <scope>NUCLEOTIDE SEQUENCE</scope>
    <source>
        <strain evidence="10">CB-2022</strain>
        <tissue evidence="10">Muscle</tissue>
    </source>
</reference>
<evidence type="ECO:0000256" key="9">
    <source>
        <dbReference type="ARBA" id="ARBA00045238"/>
    </source>
</evidence>
<dbReference type="Pfam" id="PF05625">
    <property type="entry name" value="PAXNEB"/>
    <property type="match status" value="2"/>
</dbReference>
<keyword evidence="7" id="KW-0819">tRNA processing</keyword>
<dbReference type="EMBL" id="JAROKS010000012">
    <property type="protein sequence ID" value="KAK1798620.1"/>
    <property type="molecule type" value="Genomic_DNA"/>
</dbReference>
<gene>
    <name evidence="10" type="ORF">P4O66_006914</name>
</gene>
<keyword evidence="8" id="KW-0539">Nucleus</keyword>
<organism evidence="10 11">
    <name type="scientific">Electrophorus voltai</name>
    <dbReference type="NCBI Taxonomy" id="2609070"/>
    <lineage>
        <taxon>Eukaryota</taxon>
        <taxon>Metazoa</taxon>
        <taxon>Chordata</taxon>
        <taxon>Craniata</taxon>
        <taxon>Vertebrata</taxon>
        <taxon>Euteleostomi</taxon>
        <taxon>Actinopterygii</taxon>
        <taxon>Neopterygii</taxon>
        <taxon>Teleostei</taxon>
        <taxon>Ostariophysi</taxon>
        <taxon>Gymnotiformes</taxon>
        <taxon>Gymnotoidei</taxon>
        <taxon>Gymnotidae</taxon>
        <taxon>Electrophorus</taxon>
    </lineage>
</organism>
<evidence type="ECO:0000313" key="11">
    <source>
        <dbReference type="Proteomes" id="UP001239994"/>
    </source>
</evidence>
<dbReference type="AlphaFoldDB" id="A0AAD8ZJE1"/>
<protein>
    <recommendedName>
        <fullName evidence="5">Elongator complex protein 4</fullName>
    </recommendedName>
</protein>
<evidence type="ECO:0000313" key="10">
    <source>
        <dbReference type="EMBL" id="KAK1798620.1"/>
    </source>
</evidence>
<keyword evidence="11" id="KW-1185">Reference proteome</keyword>
<evidence type="ECO:0000256" key="3">
    <source>
        <dbReference type="ARBA" id="ARBA00005043"/>
    </source>
</evidence>
<evidence type="ECO:0000256" key="4">
    <source>
        <dbReference type="ARBA" id="ARBA00007573"/>
    </source>
</evidence>
<keyword evidence="6" id="KW-0963">Cytoplasm</keyword>
<comment type="similarity">
    <text evidence="4">Belongs to the ELP4 family.</text>
</comment>
<dbReference type="Gene3D" id="3.40.50.300">
    <property type="entry name" value="P-loop containing nucleotide triphosphate hydrolases"/>
    <property type="match status" value="2"/>
</dbReference>
<comment type="subcellular location">
    <subcellularLocation>
        <location evidence="2">Cytoplasm</location>
    </subcellularLocation>
    <subcellularLocation>
        <location evidence="1">Nucleus</location>
    </subcellularLocation>
</comment>
<accession>A0AAD8ZJE1</accession>
<dbReference type="InterPro" id="IPR008728">
    <property type="entry name" value="Elongator_complex_protein_4"/>
</dbReference>
<evidence type="ECO:0000256" key="7">
    <source>
        <dbReference type="ARBA" id="ARBA00022694"/>
    </source>
</evidence>
<dbReference type="PANTHER" id="PTHR12896">
    <property type="entry name" value="PAX6 NEIGHBOR PROTEIN PAXNEB"/>
    <property type="match status" value="1"/>
</dbReference>
<dbReference type="InterPro" id="IPR027417">
    <property type="entry name" value="P-loop_NTPase"/>
</dbReference>
<name>A0AAD8ZJE1_9TELE</name>
<evidence type="ECO:0000256" key="5">
    <source>
        <dbReference type="ARBA" id="ARBA00020265"/>
    </source>
</evidence>
<dbReference type="GO" id="GO:0008023">
    <property type="term" value="C:transcription elongation factor complex"/>
    <property type="evidence" value="ECO:0007669"/>
    <property type="project" value="TreeGrafter"/>
</dbReference>
<sequence>MTVQSTPEQTGKGMAAHMNSMEKLYNLSSNNATSFQKKTRSKLVSIPGTRPSVQNGQLIVSTGVTSLDYVIGGGLAVGTLLLIEEDQSDSYSQMLLRYFLAEGVVCGHELFLASAQDHPENIMQCMIFRSSIRNVVVKTSFLEAKMLPSPILDDNVSTDQGDRPPTPLHLHDPDAMKIAWRYQNLPKFQTTLGSSLFGHCYDLSKPMEQQVRQAAKCHTFYLPEEKTAAKESSHLTGPYAGLLHCIQALIQKEGFDGSSSQCTVRNVLRVCLHSLGSALWGDDLCCSESPTHYHALTTFLYALRALLRSSLSVAMVTVPSHLIQKRVIMERITKLSDTTLTLESFQGSEKETNPLYKDYHVKHGGGNIMLWGCFSSKGPGHLVHIHGKMDSTAYLEILAKNLSSSIMDLKMGHHFIFQQYNDPKHTAKKTKAWFKREKIKVLQWPSQSPDLNPIENLWTELKIKVRKRCPKNLDNLKKIWMEEWARITPETWLLHIRQVPHLNCLLCAIPDTKDLAFKLKRKQFTIEKLHLPPDLSESVSRVSKVELPGCGPTSKHLDF</sequence>
<dbReference type="Proteomes" id="UP001239994">
    <property type="component" value="Unassembled WGS sequence"/>
</dbReference>
<dbReference type="GO" id="GO:0005737">
    <property type="term" value="C:cytoplasm"/>
    <property type="evidence" value="ECO:0007669"/>
    <property type="project" value="UniProtKB-SubCell"/>
</dbReference>
<dbReference type="GO" id="GO:0033588">
    <property type="term" value="C:elongator holoenzyme complex"/>
    <property type="evidence" value="ECO:0007669"/>
    <property type="project" value="InterPro"/>
</dbReference>
<dbReference type="GO" id="GO:0002098">
    <property type="term" value="P:tRNA wobble uridine modification"/>
    <property type="evidence" value="ECO:0007669"/>
    <property type="project" value="InterPro"/>
</dbReference>
<dbReference type="PANTHER" id="PTHR12896:SF1">
    <property type="entry name" value="ELONGATOR COMPLEX PROTEIN 4"/>
    <property type="match status" value="1"/>
</dbReference>
<comment type="caution">
    <text evidence="10">The sequence shown here is derived from an EMBL/GenBank/DDBJ whole genome shotgun (WGS) entry which is preliminary data.</text>
</comment>